<sequence>MVEGSQALLDGLGRGLDAVPAGDPVPHDRLPAGCLDDAPDPASDRWAFLVTPDGRREADEFPIDARSVSA</sequence>
<evidence type="ECO:0000313" key="3">
    <source>
        <dbReference type="Proteomes" id="UP000326702"/>
    </source>
</evidence>
<evidence type="ECO:0000313" key="2">
    <source>
        <dbReference type="EMBL" id="QFU96873.1"/>
    </source>
</evidence>
<organism evidence="2 3">
    <name type="scientific">Luteimicrobium xylanilyticum</name>
    <dbReference type="NCBI Taxonomy" id="1133546"/>
    <lineage>
        <taxon>Bacteria</taxon>
        <taxon>Bacillati</taxon>
        <taxon>Actinomycetota</taxon>
        <taxon>Actinomycetes</taxon>
        <taxon>Micrococcales</taxon>
        <taxon>Luteimicrobium</taxon>
    </lineage>
</organism>
<dbReference type="KEGG" id="lxl:KDY119_00363"/>
<gene>
    <name evidence="2" type="ORF">KDY119_00363</name>
</gene>
<dbReference type="EMBL" id="CP045529">
    <property type="protein sequence ID" value="QFU96873.1"/>
    <property type="molecule type" value="Genomic_DNA"/>
</dbReference>
<dbReference type="Proteomes" id="UP000326702">
    <property type="component" value="Chromosome"/>
</dbReference>
<accession>A0A5P9Q654</accession>
<keyword evidence="3" id="KW-1185">Reference proteome</keyword>
<protein>
    <submittedName>
        <fullName evidence="2">Uncharacterized protein</fullName>
    </submittedName>
</protein>
<dbReference type="AlphaFoldDB" id="A0A5P9Q654"/>
<evidence type="ECO:0000256" key="1">
    <source>
        <dbReference type="SAM" id="MobiDB-lite"/>
    </source>
</evidence>
<name>A0A5P9Q654_9MICO</name>
<reference evidence="2 3" key="1">
    <citation type="submission" date="2019-10" db="EMBL/GenBank/DDBJ databases">
        <title>Genome sequence of Luteimicrobium xylanilyticum HY-24.</title>
        <authorList>
            <person name="Kim D.Y."/>
            <person name="Park H.-Y."/>
        </authorList>
    </citation>
    <scope>NUCLEOTIDE SEQUENCE [LARGE SCALE GENOMIC DNA]</scope>
    <source>
        <strain evidence="2 3">HY-24</strain>
    </source>
</reference>
<proteinExistence type="predicted"/>
<feature type="region of interest" description="Disordered" evidence="1">
    <location>
        <begin position="13"/>
        <end position="42"/>
    </location>
</feature>